<evidence type="ECO:0000256" key="3">
    <source>
        <dbReference type="ARBA" id="ARBA00022741"/>
    </source>
</evidence>
<evidence type="ECO:0000259" key="5">
    <source>
        <dbReference type="PROSITE" id="PS50893"/>
    </source>
</evidence>
<name>A0A9D1EE62_9FIRM</name>
<dbReference type="EMBL" id="DVHN01000062">
    <property type="protein sequence ID" value="HIR88421.1"/>
    <property type="molecule type" value="Genomic_DNA"/>
</dbReference>
<gene>
    <name evidence="6" type="ORF">IAC96_05665</name>
</gene>
<dbReference type="Gene3D" id="3.40.50.300">
    <property type="entry name" value="P-loop containing nucleotide triphosphate hydrolases"/>
    <property type="match status" value="1"/>
</dbReference>
<dbReference type="InterPro" id="IPR027417">
    <property type="entry name" value="P-loop_NTPase"/>
</dbReference>
<dbReference type="InterPro" id="IPR003439">
    <property type="entry name" value="ABC_transporter-like_ATP-bd"/>
</dbReference>
<dbReference type="Proteomes" id="UP000824201">
    <property type="component" value="Unassembled WGS sequence"/>
</dbReference>
<dbReference type="InterPro" id="IPR017871">
    <property type="entry name" value="ABC_transporter-like_CS"/>
</dbReference>
<dbReference type="InterPro" id="IPR017911">
    <property type="entry name" value="MacB-like_ATP-bd"/>
</dbReference>
<dbReference type="GO" id="GO:0016887">
    <property type="term" value="F:ATP hydrolysis activity"/>
    <property type="evidence" value="ECO:0007669"/>
    <property type="project" value="InterPro"/>
</dbReference>
<reference evidence="6" key="1">
    <citation type="submission" date="2020-10" db="EMBL/GenBank/DDBJ databases">
        <authorList>
            <person name="Gilroy R."/>
        </authorList>
    </citation>
    <scope>NUCLEOTIDE SEQUENCE</scope>
    <source>
        <strain evidence="6">ChiW13-3771</strain>
    </source>
</reference>
<dbReference type="SMART" id="SM00382">
    <property type="entry name" value="AAA"/>
    <property type="match status" value="1"/>
</dbReference>
<evidence type="ECO:0000256" key="2">
    <source>
        <dbReference type="ARBA" id="ARBA00022448"/>
    </source>
</evidence>
<dbReference type="AlphaFoldDB" id="A0A9D1EE62"/>
<dbReference type="InterPro" id="IPR003593">
    <property type="entry name" value="AAA+_ATPase"/>
</dbReference>
<dbReference type="GO" id="GO:0022857">
    <property type="term" value="F:transmembrane transporter activity"/>
    <property type="evidence" value="ECO:0007669"/>
    <property type="project" value="UniProtKB-ARBA"/>
</dbReference>
<dbReference type="GO" id="GO:0098796">
    <property type="term" value="C:membrane protein complex"/>
    <property type="evidence" value="ECO:0007669"/>
    <property type="project" value="UniProtKB-ARBA"/>
</dbReference>
<dbReference type="SUPFAM" id="SSF52540">
    <property type="entry name" value="P-loop containing nucleoside triphosphate hydrolases"/>
    <property type="match status" value="1"/>
</dbReference>
<dbReference type="Pfam" id="PF00005">
    <property type="entry name" value="ABC_tran"/>
    <property type="match status" value="1"/>
</dbReference>
<evidence type="ECO:0000313" key="6">
    <source>
        <dbReference type="EMBL" id="HIR88421.1"/>
    </source>
</evidence>
<dbReference type="GO" id="GO:0005524">
    <property type="term" value="F:ATP binding"/>
    <property type="evidence" value="ECO:0007669"/>
    <property type="project" value="UniProtKB-KW"/>
</dbReference>
<dbReference type="CDD" id="cd03255">
    <property type="entry name" value="ABC_MJ0796_LolCDE_FtsE"/>
    <property type="match status" value="1"/>
</dbReference>
<keyword evidence="2" id="KW-0813">Transport</keyword>
<evidence type="ECO:0000256" key="4">
    <source>
        <dbReference type="ARBA" id="ARBA00022840"/>
    </source>
</evidence>
<evidence type="ECO:0000313" key="7">
    <source>
        <dbReference type="Proteomes" id="UP000824201"/>
    </source>
</evidence>
<keyword evidence="3" id="KW-0547">Nucleotide-binding</keyword>
<proteinExistence type="inferred from homology"/>
<accession>A0A9D1EE62</accession>
<sequence>MKNIILETIGLSKVYMQGDVKVTALDQVNIKIYANEITAVVGPSGCGKSTLLHLLSGMDRPTSGKVLLDGEDIYSLNDRMLTKLRSEVIGFIFQKFNLLPDLTVIENITLPADLSNIKYDREYLNYIIETLGLDERLDFFPRQLSGGQQQRVAIARALIKKPKIIFADEPTGNLDTKSGERFIEIMLDANKKLNLTFVIVTHNPDLALKSNRILSLQDGKVIDDKVV</sequence>
<protein>
    <submittedName>
        <fullName evidence="6">ABC transporter ATP-binding protein</fullName>
    </submittedName>
</protein>
<comment type="caution">
    <text evidence="6">The sequence shown here is derived from an EMBL/GenBank/DDBJ whole genome shotgun (WGS) entry which is preliminary data.</text>
</comment>
<dbReference type="PROSITE" id="PS50893">
    <property type="entry name" value="ABC_TRANSPORTER_2"/>
    <property type="match status" value="1"/>
</dbReference>
<evidence type="ECO:0000256" key="1">
    <source>
        <dbReference type="ARBA" id="ARBA00005417"/>
    </source>
</evidence>
<dbReference type="PANTHER" id="PTHR42798">
    <property type="entry name" value="LIPOPROTEIN-RELEASING SYSTEM ATP-BINDING PROTEIN LOLD"/>
    <property type="match status" value="1"/>
</dbReference>
<dbReference type="PROSITE" id="PS00211">
    <property type="entry name" value="ABC_TRANSPORTER_1"/>
    <property type="match status" value="1"/>
</dbReference>
<comment type="similarity">
    <text evidence="1">Belongs to the ABC transporter superfamily.</text>
</comment>
<dbReference type="PANTHER" id="PTHR42798:SF6">
    <property type="entry name" value="CELL DIVISION ATP-BINDING PROTEIN FTSE"/>
    <property type="match status" value="1"/>
</dbReference>
<keyword evidence="4 6" id="KW-0067">ATP-binding</keyword>
<dbReference type="FunFam" id="3.40.50.300:FF:000032">
    <property type="entry name" value="Export ABC transporter ATP-binding protein"/>
    <property type="match status" value="1"/>
</dbReference>
<reference evidence="6" key="2">
    <citation type="journal article" date="2021" name="PeerJ">
        <title>Extensive microbial diversity within the chicken gut microbiome revealed by metagenomics and culture.</title>
        <authorList>
            <person name="Gilroy R."/>
            <person name="Ravi A."/>
            <person name="Getino M."/>
            <person name="Pursley I."/>
            <person name="Horton D.L."/>
            <person name="Alikhan N.F."/>
            <person name="Baker D."/>
            <person name="Gharbi K."/>
            <person name="Hall N."/>
            <person name="Watson M."/>
            <person name="Adriaenssens E.M."/>
            <person name="Foster-Nyarko E."/>
            <person name="Jarju S."/>
            <person name="Secka A."/>
            <person name="Antonio M."/>
            <person name="Oren A."/>
            <person name="Chaudhuri R.R."/>
            <person name="La Ragione R."/>
            <person name="Hildebrand F."/>
            <person name="Pallen M.J."/>
        </authorList>
    </citation>
    <scope>NUCLEOTIDE SEQUENCE</scope>
    <source>
        <strain evidence="6">ChiW13-3771</strain>
    </source>
</reference>
<organism evidence="6 7">
    <name type="scientific">Candidatus Fimimorpha faecalis</name>
    <dbReference type="NCBI Taxonomy" id="2840824"/>
    <lineage>
        <taxon>Bacteria</taxon>
        <taxon>Bacillati</taxon>
        <taxon>Bacillota</taxon>
        <taxon>Clostridia</taxon>
        <taxon>Eubacteriales</taxon>
        <taxon>Candidatus Fimimorpha</taxon>
    </lineage>
</organism>
<feature type="domain" description="ABC transporter" evidence="5">
    <location>
        <begin position="6"/>
        <end position="226"/>
    </location>
</feature>